<evidence type="ECO:0000256" key="3">
    <source>
        <dbReference type="ARBA" id="ARBA00022801"/>
    </source>
</evidence>
<dbReference type="PANTHER" id="PTHR21661:SF35">
    <property type="entry name" value="EPOXIDE HYDROLASE"/>
    <property type="match status" value="1"/>
</dbReference>
<name>A0ABR1JKL3_9AGAR</name>
<evidence type="ECO:0000313" key="5">
    <source>
        <dbReference type="EMBL" id="KAK7461005.1"/>
    </source>
</evidence>
<dbReference type="PIRSF" id="PIRSF001112">
    <property type="entry name" value="Epoxide_hydrolase"/>
    <property type="match status" value="1"/>
</dbReference>
<dbReference type="InterPro" id="IPR010497">
    <property type="entry name" value="Epoxide_hydro_N"/>
</dbReference>
<organism evidence="5 6">
    <name type="scientific">Marasmiellus scandens</name>
    <dbReference type="NCBI Taxonomy" id="2682957"/>
    <lineage>
        <taxon>Eukaryota</taxon>
        <taxon>Fungi</taxon>
        <taxon>Dikarya</taxon>
        <taxon>Basidiomycota</taxon>
        <taxon>Agaricomycotina</taxon>
        <taxon>Agaricomycetes</taxon>
        <taxon>Agaricomycetidae</taxon>
        <taxon>Agaricales</taxon>
        <taxon>Marasmiineae</taxon>
        <taxon>Omphalotaceae</taxon>
        <taxon>Marasmiellus</taxon>
    </lineage>
</organism>
<feature type="domain" description="Epoxide hydrolase N-terminal" evidence="4">
    <location>
        <begin position="5"/>
        <end position="117"/>
    </location>
</feature>
<dbReference type="InterPro" id="IPR029058">
    <property type="entry name" value="AB_hydrolase_fold"/>
</dbReference>
<keyword evidence="6" id="KW-1185">Reference proteome</keyword>
<dbReference type="PRINTS" id="PR00412">
    <property type="entry name" value="EPOXHYDRLASE"/>
</dbReference>
<evidence type="ECO:0000256" key="2">
    <source>
        <dbReference type="ARBA" id="ARBA00022797"/>
    </source>
</evidence>
<evidence type="ECO:0000256" key="1">
    <source>
        <dbReference type="ARBA" id="ARBA00010088"/>
    </source>
</evidence>
<dbReference type="InterPro" id="IPR000639">
    <property type="entry name" value="Epox_hydrolase-like"/>
</dbReference>
<dbReference type="EMBL" id="JBANRG010000014">
    <property type="protein sequence ID" value="KAK7461005.1"/>
    <property type="molecule type" value="Genomic_DNA"/>
</dbReference>
<proteinExistence type="inferred from homology"/>
<gene>
    <name evidence="5" type="ORF">VKT23_008932</name>
</gene>
<dbReference type="SUPFAM" id="SSF53474">
    <property type="entry name" value="alpha/beta-Hydrolases"/>
    <property type="match status" value="1"/>
</dbReference>
<dbReference type="Gene3D" id="3.40.50.1820">
    <property type="entry name" value="alpha/beta hydrolase"/>
    <property type="match status" value="1"/>
</dbReference>
<sequence length="414" mass="46972">MSVAKPYKLNVSDELLNWIDNRVKTARVIPDVIHAPNEEWADGTPTTVVNEFVTYWKEKYDWRNVEGRINNTFKMFTMDITDADEVISLHFVHHRNERKDAIPLLFSHGWPGNFLEVEHLLKLTDPEDPQAQAYHIVAPSIPGFTLSSAPSKPGFAVARIAVIYHKLMQALGYSYYVAQGGDWGSLISRSIAIQYPDACIGCHINFIYTRLPSPLRNPLTTAYLALRWFTPEEKKKLERMQSFLKSGLGYAQIQQTKPQTVSYGLLDSPIAMLAWIYEKLHDGSEPDYVWEHEAVITWTILYLLAGSSWHARIYKEGAASLEKDVYSQKVPSKVPFGFSSFPMDVGYVPQWWASATVAENIVLWKDHEKGGHFASCEVPDALIGDVEEFVRILKEKGSSARWDTLLKAGVNGKY</sequence>
<accession>A0ABR1JKL3</accession>
<reference evidence="5 6" key="1">
    <citation type="submission" date="2024-01" db="EMBL/GenBank/DDBJ databases">
        <title>A draft genome for the cacao thread blight pathogen Marasmiellus scandens.</title>
        <authorList>
            <person name="Baruah I.K."/>
            <person name="Leung J."/>
            <person name="Bukari Y."/>
            <person name="Amoako-Attah I."/>
            <person name="Meinhardt L.W."/>
            <person name="Bailey B.A."/>
            <person name="Cohen S.P."/>
        </authorList>
    </citation>
    <scope>NUCLEOTIDE SEQUENCE [LARGE SCALE GENOMIC DNA]</scope>
    <source>
        <strain evidence="5 6">GH-19</strain>
    </source>
</reference>
<keyword evidence="3" id="KW-0378">Hydrolase</keyword>
<dbReference type="InterPro" id="IPR016292">
    <property type="entry name" value="Epoxide_hydrolase"/>
</dbReference>
<comment type="caution">
    <text evidence="5">The sequence shown here is derived from an EMBL/GenBank/DDBJ whole genome shotgun (WGS) entry which is preliminary data.</text>
</comment>
<dbReference type="PANTHER" id="PTHR21661">
    <property type="entry name" value="EPOXIDE HYDROLASE 1-RELATED"/>
    <property type="match status" value="1"/>
</dbReference>
<protein>
    <recommendedName>
        <fullName evidence="4">Epoxide hydrolase N-terminal domain-containing protein</fullName>
    </recommendedName>
</protein>
<comment type="similarity">
    <text evidence="1">Belongs to the peptidase S33 family.</text>
</comment>
<evidence type="ECO:0000313" key="6">
    <source>
        <dbReference type="Proteomes" id="UP001498398"/>
    </source>
</evidence>
<dbReference type="Pfam" id="PF06441">
    <property type="entry name" value="EHN"/>
    <property type="match status" value="1"/>
</dbReference>
<keyword evidence="2" id="KW-0058">Aromatic hydrocarbons catabolism</keyword>
<evidence type="ECO:0000259" key="4">
    <source>
        <dbReference type="Pfam" id="PF06441"/>
    </source>
</evidence>
<dbReference type="Proteomes" id="UP001498398">
    <property type="component" value="Unassembled WGS sequence"/>
</dbReference>